<dbReference type="Gene3D" id="3.10.20.30">
    <property type="match status" value="1"/>
</dbReference>
<dbReference type="Pfam" id="PF00111">
    <property type="entry name" value="Fer2"/>
    <property type="match status" value="1"/>
</dbReference>
<dbReference type="InterPro" id="IPR001041">
    <property type="entry name" value="2Fe-2S_ferredoxin-type"/>
</dbReference>
<evidence type="ECO:0000313" key="3">
    <source>
        <dbReference type="EMBL" id="GLS92532.1"/>
    </source>
</evidence>
<name>A0ABQ6E578_9GAMM</name>
<reference evidence="4" key="1">
    <citation type="journal article" date="2019" name="Int. J. Syst. Evol. Microbiol.">
        <title>The Global Catalogue of Microorganisms (GCM) 10K type strain sequencing project: providing services to taxonomists for standard genome sequencing and annotation.</title>
        <authorList>
            <consortium name="The Broad Institute Genomics Platform"/>
            <consortium name="The Broad Institute Genome Sequencing Center for Infectious Disease"/>
            <person name="Wu L."/>
            <person name="Ma J."/>
        </authorList>
    </citation>
    <scope>NUCLEOTIDE SEQUENCE [LARGE SCALE GENOMIC DNA]</scope>
    <source>
        <strain evidence="4">NBRC 103166</strain>
    </source>
</reference>
<keyword evidence="4" id="KW-1185">Reference proteome</keyword>
<gene>
    <name evidence="3" type="ORF">GCM10007916_36040</name>
</gene>
<dbReference type="InterPro" id="IPR012675">
    <property type="entry name" value="Beta-grasp_dom_sf"/>
</dbReference>
<feature type="domain" description="2Fe-2S ferredoxin-type" evidence="2">
    <location>
        <begin position="2"/>
        <end position="119"/>
    </location>
</feature>
<protein>
    <submittedName>
        <fullName evidence="3">Ferredoxin</fullName>
    </submittedName>
</protein>
<sequence length="122" mass="13275">MATVYFSSPIMRKNKKVSAVAGKRDALLGLAKENEIKIPHECEDGRCGSCLVEVTHLDGEHIKGAMLTDKEREGLKNIGKLTKQDAQRASVGDMPPKHRLACQMIVTDEDLLVEFTGEPGGA</sequence>
<comment type="caution">
    <text evidence="3">The sequence shown here is derived from an EMBL/GenBank/DDBJ whole genome shotgun (WGS) entry which is preliminary data.</text>
</comment>
<dbReference type="CDD" id="cd00207">
    <property type="entry name" value="fer2"/>
    <property type="match status" value="1"/>
</dbReference>
<dbReference type="RefSeq" id="WP_284205638.1">
    <property type="nucleotide sequence ID" value="NZ_BSPQ01000026.1"/>
</dbReference>
<dbReference type="PROSITE" id="PS00197">
    <property type="entry name" value="2FE2S_FER_1"/>
    <property type="match status" value="1"/>
</dbReference>
<organism evidence="3 4">
    <name type="scientific">Psychromonas marina</name>
    <dbReference type="NCBI Taxonomy" id="88364"/>
    <lineage>
        <taxon>Bacteria</taxon>
        <taxon>Pseudomonadati</taxon>
        <taxon>Pseudomonadota</taxon>
        <taxon>Gammaproteobacteria</taxon>
        <taxon>Alteromonadales</taxon>
        <taxon>Psychromonadaceae</taxon>
        <taxon>Psychromonas</taxon>
    </lineage>
</organism>
<accession>A0ABQ6E578</accession>
<keyword evidence="1" id="KW-0830">Ubiquinone</keyword>
<proteinExistence type="predicted"/>
<dbReference type="InterPro" id="IPR036010">
    <property type="entry name" value="2Fe-2S_ferredoxin-like_sf"/>
</dbReference>
<dbReference type="SUPFAM" id="SSF54292">
    <property type="entry name" value="2Fe-2S ferredoxin-like"/>
    <property type="match status" value="1"/>
</dbReference>
<dbReference type="Proteomes" id="UP001157353">
    <property type="component" value="Unassembled WGS sequence"/>
</dbReference>
<dbReference type="PROSITE" id="PS51085">
    <property type="entry name" value="2FE2S_FER_2"/>
    <property type="match status" value="1"/>
</dbReference>
<evidence type="ECO:0000313" key="4">
    <source>
        <dbReference type="Proteomes" id="UP001157353"/>
    </source>
</evidence>
<dbReference type="EMBL" id="BSPQ01000026">
    <property type="protein sequence ID" value="GLS92532.1"/>
    <property type="molecule type" value="Genomic_DNA"/>
</dbReference>
<dbReference type="InterPro" id="IPR006058">
    <property type="entry name" value="2Fe2S_fd_BS"/>
</dbReference>
<evidence type="ECO:0000259" key="2">
    <source>
        <dbReference type="PROSITE" id="PS51085"/>
    </source>
</evidence>
<evidence type="ECO:0000256" key="1">
    <source>
        <dbReference type="ARBA" id="ARBA00023075"/>
    </source>
</evidence>